<evidence type="ECO:0000256" key="3">
    <source>
        <dbReference type="ARBA" id="ARBA00023125"/>
    </source>
</evidence>
<dbReference type="GO" id="GO:0003700">
    <property type="term" value="F:DNA-binding transcription factor activity"/>
    <property type="evidence" value="ECO:0007669"/>
    <property type="project" value="InterPro"/>
</dbReference>
<organism evidence="6 7">
    <name type="scientific">Saccharomonospora piscinae</name>
    <dbReference type="NCBI Taxonomy" id="687388"/>
    <lineage>
        <taxon>Bacteria</taxon>
        <taxon>Bacillati</taxon>
        <taxon>Actinomycetota</taxon>
        <taxon>Actinomycetes</taxon>
        <taxon>Pseudonocardiales</taxon>
        <taxon>Pseudonocardiaceae</taxon>
        <taxon>Saccharomonospora</taxon>
    </lineage>
</organism>
<keyword evidence="7" id="KW-1185">Reference proteome</keyword>
<dbReference type="Pfam" id="PF13411">
    <property type="entry name" value="MerR_1"/>
    <property type="match status" value="1"/>
</dbReference>
<dbReference type="PROSITE" id="PS00552">
    <property type="entry name" value="HTH_MERR_1"/>
    <property type="match status" value="1"/>
</dbReference>
<dbReference type="SUPFAM" id="SSF46955">
    <property type="entry name" value="Putative DNA-binding domain"/>
    <property type="match status" value="1"/>
</dbReference>
<evidence type="ECO:0000259" key="5">
    <source>
        <dbReference type="PROSITE" id="PS50937"/>
    </source>
</evidence>
<reference evidence="6 7" key="1">
    <citation type="submission" date="2017-02" db="EMBL/GenBank/DDBJ databases">
        <title>Draft genome of Saccharomonospora sp. 154.</title>
        <authorList>
            <person name="Alonso-Carmona G.S."/>
            <person name="De La Haba R."/>
            <person name="Vera-Gargallo B."/>
            <person name="Sandoval-Trujillo A.H."/>
            <person name="Ramirez-Duran N."/>
            <person name="Ventosa A."/>
        </authorList>
    </citation>
    <scope>NUCLEOTIDE SEQUENCE [LARGE SCALE GENOMIC DNA]</scope>
    <source>
        <strain evidence="6 7">LRS4.154</strain>
    </source>
</reference>
<proteinExistence type="predicted"/>
<protein>
    <submittedName>
        <fullName evidence="6">MerR family transcriptional regulator</fullName>
    </submittedName>
</protein>
<evidence type="ECO:0000256" key="2">
    <source>
        <dbReference type="ARBA" id="ARBA00023015"/>
    </source>
</evidence>
<keyword evidence="2" id="KW-0805">Transcription regulation</keyword>
<evidence type="ECO:0000313" key="6">
    <source>
        <dbReference type="EMBL" id="OQO94587.1"/>
    </source>
</evidence>
<keyword evidence="3" id="KW-0238">DNA-binding</keyword>
<keyword evidence="1" id="KW-0678">Repressor</keyword>
<feature type="domain" description="HTH merR-type" evidence="5">
    <location>
        <begin position="1"/>
        <end position="69"/>
    </location>
</feature>
<dbReference type="PROSITE" id="PS50937">
    <property type="entry name" value="HTH_MERR_2"/>
    <property type="match status" value="1"/>
</dbReference>
<dbReference type="Proteomes" id="UP000192591">
    <property type="component" value="Unassembled WGS sequence"/>
</dbReference>
<dbReference type="PANTHER" id="PTHR30204">
    <property type="entry name" value="REDOX-CYCLING DRUG-SENSING TRANSCRIPTIONAL ACTIVATOR SOXR"/>
    <property type="match status" value="1"/>
</dbReference>
<keyword evidence="4" id="KW-0804">Transcription</keyword>
<dbReference type="Gene3D" id="1.10.1660.10">
    <property type="match status" value="1"/>
</dbReference>
<dbReference type="EMBL" id="MWIH01000002">
    <property type="protein sequence ID" value="OQO94587.1"/>
    <property type="molecule type" value="Genomic_DNA"/>
</dbReference>
<dbReference type="GO" id="GO:0003677">
    <property type="term" value="F:DNA binding"/>
    <property type="evidence" value="ECO:0007669"/>
    <property type="project" value="UniProtKB-KW"/>
</dbReference>
<accession>A0A1V9ABS9</accession>
<dbReference type="SMART" id="SM00422">
    <property type="entry name" value="HTH_MERR"/>
    <property type="match status" value="1"/>
</dbReference>
<name>A0A1V9ABS9_SACPI</name>
<gene>
    <name evidence="6" type="ORF">B1813_00250</name>
</gene>
<evidence type="ECO:0000256" key="4">
    <source>
        <dbReference type="ARBA" id="ARBA00023163"/>
    </source>
</evidence>
<dbReference type="STRING" id="1962155.B1813_00250"/>
<dbReference type="PANTHER" id="PTHR30204:SF69">
    <property type="entry name" value="MERR-FAMILY TRANSCRIPTIONAL REGULATOR"/>
    <property type="match status" value="1"/>
</dbReference>
<evidence type="ECO:0000256" key="1">
    <source>
        <dbReference type="ARBA" id="ARBA00022491"/>
    </source>
</evidence>
<dbReference type="InterPro" id="IPR009061">
    <property type="entry name" value="DNA-bd_dom_put_sf"/>
</dbReference>
<dbReference type="InterPro" id="IPR047057">
    <property type="entry name" value="MerR_fam"/>
</dbReference>
<dbReference type="AlphaFoldDB" id="A0A1V9ABS9"/>
<comment type="caution">
    <text evidence="6">The sequence shown here is derived from an EMBL/GenBank/DDBJ whole genome shotgun (WGS) entry which is preliminary data.</text>
</comment>
<evidence type="ECO:0000313" key="7">
    <source>
        <dbReference type="Proteomes" id="UP000192591"/>
    </source>
</evidence>
<dbReference type="InterPro" id="IPR000551">
    <property type="entry name" value="MerR-type_HTH_dom"/>
</dbReference>
<sequence>MRSGELASAAGVNVQTLRYYERRGLLPQPRRSPGGHRDYDSAAVRLLRLVRAAQRLGFTLDEIAALLGAHSRRQPSSGLRGRAREKLREIDGRMAELATVRDALARVVDAECDSLTHCAEADCPLSAGELAGP</sequence>
<dbReference type="PRINTS" id="PR00040">
    <property type="entry name" value="HTHMERR"/>
</dbReference>
<dbReference type="RefSeq" id="WP_081190035.1">
    <property type="nucleotide sequence ID" value="NZ_MWIH01000002.1"/>
</dbReference>